<dbReference type="PANTHER" id="PTHR10957">
    <property type="entry name" value="RAP1 GTPASE-GDP DISSOCIATION STIMULATOR 1"/>
    <property type="match status" value="1"/>
</dbReference>
<dbReference type="InterPro" id="IPR040144">
    <property type="entry name" value="RAP1GDS1"/>
</dbReference>
<reference evidence="8" key="1">
    <citation type="journal article" date="2024" name="Gigascience">
        <title>Chromosome-level genome of the poultry shaft louse Menopon gallinae provides insight into the host-switching and adaptive evolution of parasitic lice.</title>
        <authorList>
            <person name="Xu Y."/>
            <person name="Ma L."/>
            <person name="Liu S."/>
            <person name="Liang Y."/>
            <person name="Liu Q."/>
            <person name="He Z."/>
            <person name="Tian L."/>
            <person name="Duan Y."/>
            <person name="Cai W."/>
            <person name="Li H."/>
            <person name="Song F."/>
        </authorList>
    </citation>
    <scope>NUCLEOTIDE SEQUENCE</scope>
    <source>
        <strain evidence="8">Cailab_2023a</strain>
    </source>
</reference>
<dbReference type="Gene3D" id="1.25.10.10">
    <property type="entry name" value="Leucine-rich Repeat Variant"/>
    <property type="match status" value="2"/>
</dbReference>
<dbReference type="SUPFAM" id="SSF48371">
    <property type="entry name" value="ARM repeat"/>
    <property type="match status" value="1"/>
</dbReference>
<dbReference type="EMBL" id="JARGDH010000005">
    <property type="protein sequence ID" value="KAL0266850.1"/>
    <property type="molecule type" value="Genomic_DNA"/>
</dbReference>
<dbReference type="InterPro" id="IPR011989">
    <property type="entry name" value="ARM-like"/>
</dbReference>
<comment type="subcellular location">
    <subcellularLocation>
        <location evidence="3">Cytoplasm</location>
        <location evidence="3">Cytosol</location>
    </subcellularLocation>
    <subcellularLocation>
        <location evidence="2">Endoplasmic reticulum</location>
    </subcellularLocation>
    <subcellularLocation>
        <location evidence="1">Mitochondrion</location>
    </subcellularLocation>
</comment>
<dbReference type="GO" id="GO:0005829">
    <property type="term" value="C:cytosol"/>
    <property type="evidence" value="ECO:0007669"/>
    <property type="project" value="UniProtKB-SubCell"/>
</dbReference>
<sequence length="639" mass="71801">MSENPVDEVISELNKVSLNEADLKDDVNYQNIIEKICCNDQKRIDCYTHFLTTELMSAICENLNNSNSEKVCNTANFVALLGKYEKCREYLANINLIRLLIANLKSDNLSVLIQSCRALANICFEKVQAQNSILEEGGLGPVLDLMKNTSSPNRVENNQKFKEVIVGLLLNLVANNEPIQKQVLESNILPTFVELIKADLQNGETTLISQNVFFILVALSESTAVDAVFTEEVCRLAVEMFRKSFGSEFCVTGLETLEDAELPDPVKFNLAKAGIFQLFIDILDNKPKVLTADETTKYDLTGRVLANILTGDDAMEYLYELNDCEIMNDLTRWLSSEDKEIVHTAVLCIGNVARTDVHSMSIVAKGIHKSLLKILSDTSNDIKIQYAAISTIRNLSIPRANKIRLVEDGLIDILFPLMDLDVKTSSPVIFKLVGTLRQVIDGQTSLATELGCNKKIVSRLVTWSSSTINPWVSSDCSRFLCWLVKISKSKDVILNILENGGYSQIMKMLGALHGLMQSESVTALTMTSAIIQLWMASSDGTQPQEECDKEMARLLNFESILVEGDVGEKLKHLLLQHGANMDENVLENVFTFLETVTKFGKVEKHFRDRDLKSVFHSTMRSRDDYNRFKYRIERIEMIL</sequence>
<evidence type="ECO:0000256" key="1">
    <source>
        <dbReference type="ARBA" id="ARBA00004173"/>
    </source>
</evidence>
<dbReference type="InterPro" id="IPR000225">
    <property type="entry name" value="Armadillo"/>
</dbReference>
<keyword evidence="6" id="KW-0496">Mitochondrion</keyword>
<name>A0AAW2HAP1_9NEOP</name>
<protein>
    <recommendedName>
        <fullName evidence="9">Armadillo repeat-containing protein</fullName>
    </recommendedName>
</protein>
<evidence type="ECO:0000256" key="7">
    <source>
        <dbReference type="PROSITE-ProRule" id="PRU00259"/>
    </source>
</evidence>
<dbReference type="GO" id="GO:0005085">
    <property type="term" value="F:guanyl-nucleotide exchange factor activity"/>
    <property type="evidence" value="ECO:0007669"/>
    <property type="project" value="InterPro"/>
</dbReference>
<dbReference type="InterPro" id="IPR016024">
    <property type="entry name" value="ARM-type_fold"/>
</dbReference>
<proteinExistence type="predicted"/>
<dbReference type="AlphaFoldDB" id="A0AAW2HAP1"/>
<gene>
    <name evidence="8" type="ORF">PYX00_009288</name>
</gene>
<comment type="caution">
    <text evidence="8">The sequence shown here is derived from an EMBL/GenBank/DDBJ whole genome shotgun (WGS) entry which is preliminary data.</text>
</comment>
<evidence type="ECO:0000256" key="5">
    <source>
        <dbReference type="ARBA" id="ARBA00022824"/>
    </source>
</evidence>
<dbReference type="SMART" id="SM00185">
    <property type="entry name" value="ARM"/>
    <property type="match status" value="6"/>
</dbReference>
<keyword evidence="4" id="KW-0963">Cytoplasm</keyword>
<accession>A0AAW2HAP1</accession>
<evidence type="ECO:0000256" key="4">
    <source>
        <dbReference type="ARBA" id="ARBA00022490"/>
    </source>
</evidence>
<dbReference type="EMBL" id="JARGDH010000005">
    <property type="protein sequence ID" value="KAL0266851.1"/>
    <property type="molecule type" value="Genomic_DNA"/>
</dbReference>
<dbReference type="GO" id="GO:0005739">
    <property type="term" value="C:mitochondrion"/>
    <property type="evidence" value="ECO:0007669"/>
    <property type="project" value="UniProtKB-SubCell"/>
</dbReference>
<evidence type="ECO:0000256" key="6">
    <source>
        <dbReference type="ARBA" id="ARBA00023128"/>
    </source>
</evidence>
<evidence type="ECO:0000256" key="2">
    <source>
        <dbReference type="ARBA" id="ARBA00004240"/>
    </source>
</evidence>
<dbReference type="PROSITE" id="PS50176">
    <property type="entry name" value="ARM_REPEAT"/>
    <property type="match status" value="1"/>
</dbReference>
<organism evidence="8">
    <name type="scientific">Menopon gallinae</name>
    <name type="common">poultry shaft louse</name>
    <dbReference type="NCBI Taxonomy" id="328185"/>
    <lineage>
        <taxon>Eukaryota</taxon>
        <taxon>Metazoa</taxon>
        <taxon>Ecdysozoa</taxon>
        <taxon>Arthropoda</taxon>
        <taxon>Hexapoda</taxon>
        <taxon>Insecta</taxon>
        <taxon>Pterygota</taxon>
        <taxon>Neoptera</taxon>
        <taxon>Paraneoptera</taxon>
        <taxon>Psocodea</taxon>
        <taxon>Troctomorpha</taxon>
        <taxon>Phthiraptera</taxon>
        <taxon>Amblycera</taxon>
        <taxon>Menoponidae</taxon>
        <taxon>Menopon</taxon>
    </lineage>
</organism>
<evidence type="ECO:0008006" key="9">
    <source>
        <dbReference type="Google" id="ProtNLM"/>
    </source>
</evidence>
<evidence type="ECO:0000256" key="3">
    <source>
        <dbReference type="ARBA" id="ARBA00004514"/>
    </source>
</evidence>
<dbReference type="GO" id="GO:0005783">
    <property type="term" value="C:endoplasmic reticulum"/>
    <property type="evidence" value="ECO:0007669"/>
    <property type="project" value="UniProtKB-SubCell"/>
</dbReference>
<feature type="repeat" description="ARM" evidence="7">
    <location>
        <begin position="366"/>
        <end position="410"/>
    </location>
</feature>
<evidence type="ECO:0000313" key="8">
    <source>
        <dbReference type="EMBL" id="KAL0266851.1"/>
    </source>
</evidence>
<keyword evidence="5" id="KW-0256">Endoplasmic reticulum</keyword>